<accession>A0A1X1ETD9</accession>
<organism evidence="1 2">
    <name type="scientific">Pantoea cypripedii</name>
    <name type="common">Pectobacterium cypripedii</name>
    <name type="synonym">Erwinia cypripedii</name>
    <dbReference type="NCBI Taxonomy" id="55209"/>
    <lineage>
        <taxon>Bacteria</taxon>
        <taxon>Pseudomonadati</taxon>
        <taxon>Pseudomonadota</taxon>
        <taxon>Gammaproteobacteria</taxon>
        <taxon>Enterobacterales</taxon>
        <taxon>Erwiniaceae</taxon>
        <taxon>Pantoea</taxon>
    </lineage>
</organism>
<evidence type="ECO:0000313" key="1">
    <source>
        <dbReference type="EMBL" id="ORM93163.1"/>
    </source>
</evidence>
<keyword evidence="2" id="KW-1185">Reference proteome</keyword>
<proteinExistence type="predicted"/>
<comment type="caution">
    <text evidence="1">The sequence shown here is derived from an EMBL/GenBank/DDBJ whole genome shotgun (WGS) entry which is preliminary data.</text>
</comment>
<gene>
    <name evidence="1" type="ORF">HA50_07325</name>
</gene>
<dbReference type="RefSeq" id="WP_084873817.1">
    <property type="nucleotide sequence ID" value="NZ_JAGGMY010000001.1"/>
</dbReference>
<dbReference type="EMBL" id="MLJI01000001">
    <property type="protein sequence ID" value="ORM93163.1"/>
    <property type="molecule type" value="Genomic_DNA"/>
</dbReference>
<reference evidence="1 2" key="1">
    <citation type="journal article" date="2017" name="Antonie Van Leeuwenhoek">
        <title>Phylogenomic resolution of the bacterial genus Pantoea and its relationship with Erwinia and Tatumella.</title>
        <authorList>
            <person name="Palmer M."/>
            <person name="Steenkamp E.T."/>
            <person name="Coetzee M.P."/>
            <person name="Chan W.Y."/>
            <person name="van Zyl E."/>
            <person name="De Maayer P."/>
            <person name="Coutinho T.A."/>
            <person name="Blom J."/>
            <person name="Smits T.H."/>
            <person name="Duffy B."/>
            <person name="Venter S.N."/>
        </authorList>
    </citation>
    <scope>NUCLEOTIDE SEQUENCE [LARGE SCALE GENOMIC DNA]</scope>
    <source>
        <strain evidence="1 2">LMG 2657</strain>
    </source>
</reference>
<dbReference type="AlphaFoldDB" id="A0A1X1ETD9"/>
<dbReference type="Proteomes" id="UP000193749">
    <property type="component" value="Unassembled WGS sequence"/>
</dbReference>
<evidence type="ECO:0000313" key="2">
    <source>
        <dbReference type="Proteomes" id="UP000193749"/>
    </source>
</evidence>
<dbReference type="OrthoDB" id="7067962at2"/>
<sequence length="298" mass="33416">MGYMILLGAGASFGSGSVLPYAPPLGNSLFTKLEELGNTAASLPNELKDLFRENFESGMAAYNEFANGNVMSFQRELAGYLARFKPLQGNHYIRLIESLNNRRFTYCSLNYDLLFELSANSLGYGITYSNRLAPRNIRLLKIHGSCNFWPDLGKSIIRGVSFFGSFSAAISAQVKPLNQYQSILKSTTEDSIAPAIAMYAEGKKVTVCPDYVSAQQEMWNESINETSKIFIIGVRVHQADKHIWQNIGESESDIYYFGASKADEEEFVAWKDAYRKKNAYFRLCLFPEAIDAIISLTR</sequence>
<name>A0A1X1ETD9_PANCY</name>
<evidence type="ECO:0008006" key="3">
    <source>
        <dbReference type="Google" id="ProtNLM"/>
    </source>
</evidence>
<protein>
    <recommendedName>
        <fullName evidence="3">SIR2-like domain-containing protein</fullName>
    </recommendedName>
</protein>